<accession>A0A1J1GYS2</accession>
<dbReference type="Gene3D" id="2.130.10.10">
    <property type="entry name" value="YVTN repeat-like/Quinoprotein amine dehydrogenase"/>
    <property type="match status" value="1"/>
</dbReference>
<feature type="compositionally biased region" description="Basic and acidic residues" evidence="7">
    <location>
        <begin position="1"/>
        <end position="15"/>
    </location>
</feature>
<feature type="coiled-coil region" evidence="6">
    <location>
        <begin position="900"/>
        <end position="945"/>
    </location>
</feature>
<evidence type="ECO:0000256" key="2">
    <source>
        <dbReference type="ARBA" id="ARBA00022490"/>
    </source>
</evidence>
<evidence type="ECO:0000256" key="7">
    <source>
        <dbReference type="SAM" id="MobiDB-lite"/>
    </source>
</evidence>
<dbReference type="InterPro" id="IPR036322">
    <property type="entry name" value="WD40_repeat_dom_sf"/>
</dbReference>
<dbReference type="GO" id="GO:0045504">
    <property type="term" value="F:dynein heavy chain binding"/>
    <property type="evidence" value="ECO:0007669"/>
    <property type="project" value="TreeGrafter"/>
</dbReference>
<dbReference type="EMBL" id="CVMV01000096">
    <property type="protein sequence ID" value="CRG97385.1"/>
    <property type="molecule type" value="Genomic_DNA"/>
</dbReference>
<keyword evidence="2" id="KW-0963">Cytoplasm</keyword>
<evidence type="ECO:0000313" key="10">
    <source>
        <dbReference type="Proteomes" id="UP000220797"/>
    </source>
</evidence>
<keyword evidence="8" id="KW-0812">Transmembrane</keyword>
<evidence type="ECO:0000256" key="6">
    <source>
        <dbReference type="SAM" id="Coils"/>
    </source>
</evidence>
<evidence type="ECO:0000256" key="4">
    <source>
        <dbReference type="ARBA" id="ARBA00022737"/>
    </source>
</evidence>
<dbReference type="GO" id="GO:0060294">
    <property type="term" value="P:cilium movement involved in cell motility"/>
    <property type="evidence" value="ECO:0007669"/>
    <property type="project" value="TreeGrafter"/>
</dbReference>
<dbReference type="PANTHER" id="PTHR12442:SF5">
    <property type="entry name" value="DYNEIN AXONEMAL INTERMEDIATE CHAIN 3"/>
    <property type="match status" value="1"/>
</dbReference>
<dbReference type="InterPro" id="IPR001680">
    <property type="entry name" value="WD40_rpt"/>
</dbReference>
<keyword evidence="8" id="KW-0472">Membrane</keyword>
<evidence type="ECO:0000256" key="3">
    <source>
        <dbReference type="ARBA" id="ARBA00022574"/>
    </source>
</evidence>
<evidence type="ECO:0000313" key="9">
    <source>
        <dbReference type="EMBL" id="CRG97385.1"/>
    </source>
</evidence>
<name>A0A1J1GYS2_PLAGA</name>
<reference evidence="9" key="1">
    <citation type="submission" date="2015-04" db="EMBL/GenBank/DDBJ databases">
        <authorList>
            <consortium name="Pathogen Informatics"/>
        </authorList>
    </citation>
    <scope>NUCLEOTIDE SEQUENCE [LARGE SCALE GENOMIC DNA]</scope>
    <source>
        <strain evidence="9">8A</strain>
    </source>
</reference>
<dbReference type="SMART" id="SM00320">
    <property type="entry name" value="WD40"/>
    <property type="match status" value="3"/>
</dbReference>
<evidence type="ECO:0000256" key="5">
    <source>
        <dbReference type="PROSITE-ProRule" id="PRU00221"/>
    </source>
</evidence>
<feature type="transmembrane region" description="Helical" evidence="8">
    <location>
        <begin position="445"/>
        <end position="464"/>
    </location>
</feature>
<sequence>MIIKERNNTYIERKEKVKHQKKKKEKEKKENEKLENKKKDNIKKKNDMKKKNEIDIKNKNEVDIKNKSDTDTKNKNEKEYDEKKKKIENDIKGKNENNEKKNHILKNTTLIDTYIINEDPKKLGDEKIHHKNFNSLIRVVNIELEKNIKNIIGIDFCDELSSIIFKNFHSVVIKKNYLFSLFQKYMGTDELIIINNSLTDYKIDDLLIFRNTQKYYKKNYALVVDEKIFSYFIKKDKNAEINLDESKNKNNSIVGSNKKEELNCIFIKPKEYISLNEEEIENEIRLTNIIENRKKFKKYIYINKKKKLFIKPEFMEKDEFISIKNNITPNSVLKEKTLDFFSKNSIILQSKGCQTYQTIYKSLGTQYNIEFLKKKKEEILKSNKLHKFLCKFFPIIEKSIIENLILSQKEEQKNKQSNDISPFKNIKYLNKIFIYTDVKYTTDKVVLFTFYLSLINYLIFIIYVNNYKNNNFIEGVNTDSYILVWCYNNYINPLYALISPYQISSVAVNEKDYNLVIAGCSNGLLVIWKLPENFYGKSILDSKINEKTIDVEPYLFSSIEQSHKREVTSLIFLKDKNLIIYEKKISFSYQKNYHLLVSISVDGTILIWDVTNIEIIEVKNNMKKKEKELTDELYSFKPIFKITTTRPNTEYSLGFTYLHFIEINQNVSSFFAFSEEGEYIIGNLYGCMQKEKNYSIINKINDDYKNYKTLLCVKRNNILKYLILTLTDTNFYLWKENEEHPLYISPKSNEIYSCCEFSQTKISVIFIGKINGQIEIWNLLDQKNHYIYSLTISSYSLTCISIFQNYDSTLFKSLEKKTKPVKIDDIDIIYENCDEIIDTNEYLMSKNEDDIFKYAYNKIIIGDSSGCVFVYEIEENLLNSSKEEIREFSLWIENRIYVNKQKLKRQLELFEEKEKMLMKDEKKTNERKEQLKTKLEEDYKNILEKYKSYLLGQKI</sequence>
<keyword evidence="8" id="KW-1133">Transmembrane helix</keyword>
<dbReference type="AlphaFoldDB" id="A0A1J1GYS2"/>
<feature type="repeat" description="WD" evidence="5">
    <location>
        <begin position="586"/>
        <end position="618"/>
    </location>
</feature>
<dbReference type="GO" id="GO:0045503">
    <property type="term" value="F:dynein light chain binding"/>
    <property type="evidence" value="ECO:0007669"/>
    <property type="project" value="TreeGrafter"/>
</dbReference>
<comment type="caution">
    <text evidence="9">The sequence shown here is derived from an EMBL/GenBank/DDBJ whole genome shotgun (WGS) entry which is preliminary data.</text>
</comment>
<dbReference type="Proteomes" id="UP000220797">
    <property type="component" value="Unassembled WGS sequence"/>
</dbReference>
<keyword evidence="4" id="KW-0677">Repeat</keyword>
<dbReference type="PROSITE" id="PS50082">
    <property type="entry name" value="WD_REPEATS_2"/>
    <property type="match status" value="1"/>
</dbReference>
<dbReference type="OrthoDB" id="366230at2759"/>
<feature type="compositionally biased region" description="Basic residues" evidence="7">
    <location>
        <begin position="16"/>
        <end position="26"/>
    </location>
</feature>
<feature type="compositionally biased region" description="Basic and acidic residues" evidence="7">
    <location>
        <begin position="27"/>
        <end position="82"/>
    </location>
</feature>
<protein>
    <submittedName>
        <fullName evidence="9">Dynein intermediate chain, putative</fullName>
    </submittedName>
</protein>
<dbReference type="VEuPathDB" id="PlasmoDB:PGAL8A_00496400"/>
<dbReference type="InterPro" id="IPR050687">
    <property type="entry name" value="Dynein_IC"/>
</dbReference>
<dbReference type="SUPFAM" id="SSF50978">
    <property type="entry name" value="WD40 repeat-like"/>
    <property type="match status" value="1"/>
</dbReference>
<dbReference type="GO" id="GO:0036156">
    <property type="term" value="C:inner dynein arm"/>
    <property type="evidence" value="ECO:0007669"/>
    <property type="project" value="TreeGrafter"/>
</dbReference>
<dbReference type="PANTHER" id="PTHR12442">
    <property type="entry name" value="DYNEIN INTERMEDIATE CHAIN"/>
    <property type="match status" value="1"/>
</dbReference>
<keyword evidence="6" id="KW-0175">Coiled coil</keyword>
<dbReference type="RefSeq" id="XP_028530187.1">
    <property type="nucleotide sequence ID" value="XM_028673768.1"/>
</dbReference>
<dbReference type="OMA" id="CCEFSQT"/>
<dbReference type="InterPro" id="IPR015943">
    <property type="entry name" value="WD40/YVTN_repeat-like_dom_sf"/>
</dbReference>
<proteinExistence type="predicted"/>
<feature type="region of interest" description="Disordered" evidence="7">
    <location>
        <begin position="1"/>
        <end position="82"/>
    </location>
</feature>
<comment type="subcellular location">
    <subcellularLocation>
        <location evidence="1">Cytoplasm</location>
    </subcellularLocation>
</comment>
<gene>
    <name evidence="9" type="ORF">PGAL8A_00496400</name>
</gene>
<evidence type="ECO:0000256" key="1">
    <source>
        <dbReference type="ARBA" id="ARBA00004496"/>
    </source>
</evidence>
<organism evidence="9 10">
    <name type="scientific">Plasmodium gallinaceum</name>
    <dbReference type="NCBI Taxonomy" id="5849"/>
    <lineage>
        <taxon>Eukaryota</taxon>
        <taxon>Sar</taxon>
        <taxon>Alveolata</taxon>
        <taxon>Apicomplexa</taxon>
        <taxon>Aconoidasida</taxon>
        <taxon>Haemosporida</taxon>
        <taxon>Plasmodiidae</taxon>
        <taxon>Plasmodium</taxon>
        <taxon>Plasmodium (Haemamoeba)</taxon>
    </lineage>
</organism>
<evidence type="ECO:0000256" key="8">
    <source>
        <dbReference type="SAM" id="Phobius"/>
    </source>
</evidence>
<dbReference type="GO" id="GO:0036159">
    <property type="term" value="P:inner dynein arm assembly"/>
    <property type="evidence" value="ECO:0007669"/>
    <property type="project" value="TreeGrafter"/>
</dbReference>
<dbReference type="GeneID" id="39733497"/>
<keyword evidence="10" id="KW-1185">Reference proteome</keyword>
<keyword evidence="3 5" id="KW-0853">WD repeat</keyword>